<feature type="transmembrane region" description="Helical" evidence="5">
    <location>
        <begin position="31"/>
        <end position="49"/>
    </location>
</feature>
<feature type="transmembrane region" description="Helical" evidence="5">
    <location>
        <begin position="100"/>
        <end position="117"/>
    </location>
</feature>
<comment type="caution">
    <text evidence="7">The sequence shown here is derived from an EMBL/GenBank/DDBJ whole genome shotgun (WGS) entry which is preliminary data.</text>
</comment>
<feature type="transmembrane region" description="Helical" evidence="5">
    <location>
        <begin position="129"/>
        <end position="152"/>
    </location>
</feature>
<dbReference type="PANTHER" id="PTHR37422:SF13">
    <property type="entry name" value="LIPOPOLYSACCHARIDE BIOSYNTHESIS PROTEIN PA4999-RELATED"/>
    <property type="match status" value="1"/>
</dbReference>
<evidence type="ECO:0000256" key="4">
    <source>
        <dbReference type="ARBA" id="ARBA00023136"/>
    </source>
</evidence>
<reference evidence="7" key="1">
    <citation type="submission" date="2023-08" db="EMBL/GenBank/DDBJ databases">
        <title>Genomic characterization of piscicolin 126 produced by Carnobacterium maltaromaticum CM22 strain isolated from salmon (Salmo salar).</title>
        <authorList>
            <person name="Gonzalez-Gragera E."/>
            <person name="Garcia-Lopez J.D."/>
            <person name="Teso-Perez C."/>
            <person name="Gimenez-Hernandez I."/>
            <person name="Peralta-Sanchez J.M."/>
            <person name="Valdivia E."/>
            <person name="Montalban-Lopez M."/>
            <person name="Martin-Platero A.M."/>
            <person name="Banos A."/>
            <person name="Martinez-Bueno M."/>
        </authorList>
    </citation>
    <scope>NUCLEOTIDE SEQUENCE</scope>
    <source>
        <strain evidence="7">CM22</strain>
    </source>
</reference>
<feature type="transmembrane region" description="Helical" evidence="5">
    <location>
        <begin position="70"/>
        <end position="88"/>
    </location>
</feature>
<evidence type="ECO:0000313" key="7">
    <source>
        <dbReference type="EMBL" id="MDZ5758800.1"/>
    </source>
</evidence>
<evidence type="ECO:0000259" key="6">
    <source>
        <dbReference type="Pfam" id="PF04932"/>
    </source>
</evidence>
<dbReference type="EMBL" id="JAVBVO010000003">
    <property type="protein sequence ID" value="MDZ5758800.1"/>
    <property type="molecule type" value="Genomic_DNA"/>
</dbReference>
<dbReference type="InterPro" id="IPR007016">
    <property type="entry name" value="O-antigen_ligase-rel_domated"/>
</dbReference>
<feature type="transmembrane region" description="Helical" evidence="5">
    <location>
        <begin position="179"/>
        <end position="196"/>
    </location>
</feature>
<keyword evidence="4 5" id="KW-0472">Membrane</keyword>
<evidence type="ECO:0000256" key="3">
    <source>
        <dbReference type="ARBA" id="ARBA00022989"/>
    </source>
</evidence>
<keyword evidence="3 5" id="KW-1133">Transmembrane helix</keyword>
<dbReference type="RefSeq" id="WP_318589111.1">
    <property type="nucleotide sequence ID" value="NZ_JAVBVO010000003.1"/>
</dbReference>
<feature type="transmembrane region" description="Helical" evidence="5">
    <location>
        <begin position="7"/>
        <end position="25"/>
    </location>
</feature>
<proteinExistence type="predicted"/>
<feature type="transmembrane region" description="Helical" evidence="5">
    <location>
        <begin position="226"/>
        <end position="246"/>
    </location>
</feature>
<gene>
    <name evidence="7" type="ORF">RAK27_09060</name>
</gene>
<evidence type="ECO:0000256" key="2">
    <source>
        <dbReference type="ARBA" id="ARBA00022692"/>
    </source>
</evidence>
<evidence type="ECO:0000256" key="1">
    <source>
        <dbReference type="ARBA" id="ARBA00004141"/>
    </source>
</evidence>
<accession>A0AAW9K2W7</accession>
<evidence type="ECO:0000256" key="5">
    <source>
        <dbReference type="SAM" id="Phobius"/>
    </source>
</evidence>
<dbReference type="Proteomes" id="UP001290462">
    <property type="component" value="Unassembled WGS sequence"/>
</dbReference>
<keyword evidence="7" id="KW-0436">Ligase</keyword>
<dbReference type="GO" id="GO:0016020">
    <property type="term" value="C:membrane"/>
    <property type="evidence" value="ECO:0007669"/>
    <property type="project" value="UniProtKB-SubCell"/>
</dbReference>
<organism evidence="7 8">
    <name type="scientific">Carnobacterium maltaromaticum</name>
    <name type="common">Carnobacterium piscicola</name>
    <dbReference type="NCBI Taxonomy" id="2751"/>
    <lineage>
        <taxon>Bacteria</taxon>
        <taxon>Bacillati</taxon>
        <taxon>Bacillota</taxon>
        <taxon>Bacilli</taxon>
        <taxon>Lactobacillales</taxon>
        <taxon>Carnobacteriaceae</taxon>
        <taxon>Carnobacterium</taxon>
    </lineage>
</organism>
<comment type="subcellular location">
    <subcellularLocation>
        <location evidence="1">Membrane</location>
        <topology evidence="1">Multi-pass membrane protein</topology>
    </subcellularLocation>
</comment>
<feature type="transmembrane region" description="Helical" evidence="5">
    <location>
        <begin position="394"/>
        <end position="413"/>
    </location>
</feature>
<name>A0AAW9K2W7_CARML</name>
<dbReference type="PANTHER" id="PTHR37422">
    <property type="entry name" value="TEICHURONIC ACID BIOSYNTHESIS PROTEIN TUAE"/>
    <property type="match status" value="1"/>
</dbReference>
<feature type="domain" description="O-antigen ligase-related" evidence="6">
    <location>
        <begin position="210"/>
        <end position="376"/>
    </location>
</feature>
<dbReference type="Pfam" id="PF04932">
    <property type="entry name" value="Wzy_C"/>
    <property type="match status" value="1"/>
</dbReference>
<protein>
    <submittedName>
        <fullName evidence="7">O-antigen ligase family protein</fullName>
    </submittedName>
</protein>
<sequence>MNRFEKLLISAFFIELAIGGGGRLLEFGPLSIRQLLFVLLLVTFFYRIIRTKNIFNSEVNTFFSKDTTTIAMYLLLVWIVVSTAIGVLNHHPVSVIAMDMFRVSFLGLYFPLAYYISNERYKKEWIIEIIKWGALFGALLTIGIDITGKFILTNNFGDFYVWINNLFQDDLFFRPSRGVFYKSHLFIMFGLIISFHQILNKKWSFINVANVLLCTISIIWSETRGLLIAFLGATFFIACIDSYIFVRPIKGLYSKLKKSFSRPNVQKIIACMAVLIIVPIFYTQMTQARFPADDATQLNHNLSTKRKKEISKENDVSVATRVYLLDESKKILTASPKNLIFGTGYGTKIGNRLTGIEMSFLDIWVEQGIIGVILWISVCMLIFLNFNKAYKINLYIDNDNIGIMACAIALLLLTNINPFINNPIGIGFVLFALVVSRNELNLVKK</sequence>
<dbReference type="GO" id="GO:0016874">
    <property type="term" value="F:ligase activity"/>
    <property type="evidence" value="ECO:0007669"/>
    <property type="project" value="UniProtKB-KW"/>
</dbReference>
<feature type="transmembrane region" description="Helical" evidence="5">
    <location>
        <begin position="267"/>
        <end position="285"/>
    </location>
</feature>
<dbReference type="InterPro" id="IPR051533">
    <property type="entry name" value="WaaL-like"/>
</dbReference>
<feature type="transmembrane region" description="Helical" evidence="5">
    <location>
        <begin position="203"/>
        <end position="220"/>
    </location>
</feature>
<dbReference type="AlphaFoldDB" id="A0AAW9K2W7"/>
<evidence type="ECO:0000313" key="8">
    <source>
        <dbReference type="Proteomes" id="UP001290462"/>
    </source>
</evidence>
<keyword evidence="2 5" id="KW-0812">Transmembrane</keyword>
<feature type="transmembrane region" description="Helical" evidence="5">
    <location>
        <begin position="368"/>
        <end position="387"/>
    </location>
</feature>
<feature type="transmembrane region" description="Helical" evidence="5">
    <location>
        <begin position="419"/>
        <end position="436"/>
    </location>
</feature>